<name>A0ABQ6JZK4_9MICO</name>
<keyword evidence="1" id="KW-0732">Signal</keyword>
<dbReference type="Proteomes" id="UP001157034">
    <property type="component" value="Unassembled WGS sequence"/>
</dbReference>
<dbReference type="PROSITE" id="PS51318">
    <property type="entry name" value="TAT"/>
    <property type="match status" value="1"/>
</dbReference>
<reference evidence="4" key="1">
    <citation type="journal article" date="2019" name="Int. J. Syst. Evol. Microbiol.">
        <title>The Global Catalogue of Microorganisms (GCM) 10K type strain sequencing project: providing services to taxonomists for standard genome sequencing and annotation.</title>
        <authorList>
            <consortium name="The Broad Institute Genomics Platform"/>
            <consortium name="The Broad Institute Genome Sequencing Center for Infectious Disease"/>
            <person name="Wu L."/>
            <person name="Ma J."/>
        </authorList>
    </citation>
    <scope>NUCLEOTIDE SEQUENCE [LARGE SCALE GENOMIC DNA]</scope>
    <source>
        <strain evidence="4">NBRC 108894</strain>
    </source>
</reference>
<feature type="chain" id="PRO_5046653394" description="Septum formation-related domain-containing protein" evidence="1">
    <location>
        <begin position="30"/>
        <end position="175"/>
    </location>
</feature>
<dbReference type="EMBL" id="BSVB01000001">
    <property type="protein sequence ID" value="GMA93761.1"/>
    <property type="molecule type" value="Genomic_DNA"/>
</dbReference>
<dbReference type="InterPro" id="IPR006311">
    <property type="entry name" value="TAT_signal"/>
</dbReference>
<proteinExistence type="predicted"/>
<evidence type="ECO:0000313" key="4">
    <source>
        <dbReference type="Proteomes" id="UP001157034"/>
    </source>
</evidence>
<dbReference type="Pfam" id="PF13845">
    <property type="entry name" value="Septum_form"/>
    <property type="match status" value="1"/>
</dbReference>
<keyword evidence="4" id="KW-1185">Reference proteome</keyword>
<feature type="domain" description="Septum formation-related" evidence="2">
    <location>
        <begin position="35"/>
        <end position="152"/>
    </location>
</feature>
<feature type="signal peptide" evidence="1">
    <location>
        <begin position="1"/>
        <end position="29"/>
    </location>
</feature>
<evidence type="ECO:0000259" key="2">
    <source>
        <dbReference type="Pfam" id="PF13845"/>
    </source>
</evidence>
<organism evidence="3 4">
    <name type="scientific">Pseudolysinimonas kribbensis</name>
    <dbReference type="NCBI Taxonomy" id="433641"/>
    <lineage>
        <taxon>Bacteria</taxon>
        <taxon>Bacillati</taxon>
        <taxon>Actinomycetota</taxon>
        <taxon>Actinomycetes</taxon>
        <taxon>Micrococcales</taxon>
        <taxon>Microbacteriaceae</taxon>
        <taxon>Pseudolysinimonas</taxon>
    </lineage>
</organism>
<dbReference type="PROSITE" id="PS51257">
    <property type="entry name" value="PROKAR_LIPOPROTEIN"/>
    <property type="match status" value="1"/>
</dbReference>
<evidence type="ECO:0000313" key="3">
    <source>
        <dbReference type="EMBL" id="GMA93761.1"/>
    </source>
</evidence>
<gene>
    <name evidence="3" type="ORF">GCM10025881_05850</name>
</gene>
<comment type="caution">
    <text evidence="3">The sequence shown here is derived from an EMBL/GenBank/DDBJ whole genome shotgun (WGS) entry which is preliminary data.</text>
</comment>
<accession>A0ABQ6JZK4</accession>
<dbReference type="InterPro" id="IPR026004">
    <property type="entry name" value="Septum_form"/>
</dbReference>
<sequence>MRRPPLRAGRRAALLAASLAVAALGIALAGCTATAGPTHTPTATSTPSGGKASAFAIKVGDCLDDADIQGTTTTAPIVPCDGPHDSEAYARFLLTDAGYPGEDKVKSEADAGCSGTAFANFVGIASADSTLPYSYYFPTADSWSTGDREVMCTIYQVDGAGKPITTTGTLKNAAR</sequence>
<evidence type="ECO:0000256" key="1">
    <source>
        <dbReference type="SAM" id="SignalP"/>
    </source>
</evidence>
<protein>
    <recommendedName>
        <fullName evidence="2">Septum formation-related domain-containing protein</fullName>
    </recommendedName>
</protein>